<dbReference type="AlphaFoldDB" id="A0A8S9GH95"/>
<feature type="region of interest" description="Disordered" evidence="1">
    <location>
        <begin position="97"/>
        <end position="127"/>
    </location>
</feature>
<dbReference type="EMBL" id="QGKY02001925">
    <property type="protein sequence ID" value="KAF2545293.1"/>
    <property type="molecule type" value="Genomic_DNA"/>
</dbReference>
<accession>A0A8S9GH95</accession>
<evidence type="ECO:0000256" key="1">
    <source>
        <dbReference type="SAM" id="MobiDB-lite"/>
    </source>
</evidence>
<organism evidence="2">
    <name type="scientific">Brassica cretica</name>
    <name type="common">Mustard</name>
    <dbReference type="NCBI Taxonomy" id="69181"/>
    <lineage>
        <taxon>Eukaryota</taxon>
        <taxon>Viridiplantae</taxon>
        <taxon>Streptophyta</taxon>
        <taxon>Embryophyta</taxon>
        <taxon>Tracheophyta</taxon>
        <taxon>Spermatophyta</taxon>
        <taxon>Magnoliopsida</taxon>
        <taxon>eudicotyledons</taxon>
        <taxon>Gunneridae</taxon>
        <taxon>Pentapetalae</taxon>
        <taxon>rosids</taxon>
        <taxon>malvids</taxon>
        <taxon>Brassicales</taxon>
        <taxon>Brassicaceae</taxon>
        <taxon>Brassiceae</taxon>
        <taxon>Brassica</taxon>
    </lineage>
</organism>
<evidence type="ECO:0000313" key="2">
    <source>
        <dbReference type="EMBL" id="KAF2545293.1"/>
    </source>
</evidence>
<protein>
    <submittedName>
        <fullName evidence="2">Uncharacterized protein</fullName>
    </submittedName>
</protein>
<reference evidence="2" key="1">
    <citation type="submission" date="2019-12" db="EMBL/GenBank/DDBJ databases">
        <title>Genome sequencing and annotation of Brassica cretica.</title>
        <authorList>
            <person name="Studholme D.J."/>
            <person name="Sarris P.F."/>
        </authorList>
    </citation>
    <scope>NUCLEOTIDE SEQUENCE</scope>
    <source>
        <strain evidence="2">PFS-102/07</strain>
        <tissue evidence="2">Leaf</tissue>
    </source>
</reference>
<name>A0A8S9GH95_BRACR</name>
<gene>
    <name evidence="2" type="ORF">F2Q70_00022265</name>
</gene>
<comment type="caution">
    <text evidence="2">The sequence shown here is derived from an EMBL/GenBank/DDBJ whole genome shotgun (WGS) entry which is preliminary data.</text>
</comment>
<proteinExistence type="predicted"/>
<sequence>MLESSLLSSILLSLDGMLHLKHLLLHQLHCCSEIILVAGLTHDGVVWPWLLYSGCAARSGTAIKTVLLESHQKYCCKGDFDLILADLKSACFLPTCSEGPERKDPVLGESGGDAASGLDKATGEEGA</sequence>